<keyword evidence="2" id="KW-1185">Reference proteome</keyword>
<name>A0ABW0VIJ5_9ACTN</name>
<protein>
    <submittedName>
        <fullName evidence="1">Uncharacterized protein</fullName>
    </submittedName>
</protein>
<dbReference type="RefSeq" id="WP_346148147.1">
    <property type="nucleotide sequence ID" value="NZ_BAAAUA010000044.1"/>
</dbReference>
<gene>
    <name evidence="1" type="ORF">ACFPZF_24975</name>
</gene>
<accession>A0ABW0VIJ5</accession>
<proteinExistence type="predicted"/>
<comment type="caution">
    <text evidence="1">The sequence shown here is derived from an EMBL/GenBank/DDBJ whole genome shotgun (WGS) entry which is preliminary data.</text>
</comment>
<organism evidence="1 2">
    <name type="scientific">Kitasatospora cinereorecta</name>
    <dbReference type="NCBI Taxonomy" id="285560"/>
    <lineage>
        <taxon>Bacteria</taxon>
        <taxon>Bacillati</taxon>
        <taxon>Actinomycetota</taxon>
        <taxon>Actinomycetes</taxon>
        <taxon>Kitasatosporales</taxon>
        <taxon>Streptomycetaceae</taxon>
        <taxon>Kitasatospora</taxon>
    </lineage>
</organism>
<evidence type="ECO:0000313" key="1">
    <source>
        <dbReference type="EMBL" id="MFC5644604.1"/>
    </source>
</evidence>
<dbReference type="Proteomes" id="UP001596066">
    <property type="component" value="Unassembled WGS sequence"/>
</dbReference>
<reference evidence="2" key="1">
    <citation type="journal article" date="2019" name="Int. J. Syst. Evol. Microbiol.">
        <title>The Global Catalogue of Microorganisms (GCM) 10K type strain sequencing project: providing services to taxonomists for standard genome sequencing and annotation.</title>
        <authorList>
            <consortium name="The Broad Institute Genomics Platform"/>
            <consortium name="The Broad Institute Genome Sequencing Center for Infectious Disease"/>
            <person name="Wu L."/>
            <person name="Ma J."/>
        </authorList>
    </citation>
    <scope>NUCLEOTIDE SEQUENCE [LARGE SCALE GENOMIC DNA]</scope>
    <source>
        <strain evidence="2">CGMCC 4.1622</strain>
    </source>
</reference>
<sequence length="111" mass="12347">MSAGTRLSLRVCLRDSLAPTEDRGTYQSPYEDDVRQDHFAVSDLDWRLTYETAYGHQIRAAFPAEDGAVARLRILAAVELMGCRVLSVRTNEGVPMWEDSLSPDSVISGDK</sequence>
<evidence type="ECO:0000313" key="2">
    <source>
        <dbReference type="Proteomes" id="UP001596066"/>
    </source>
</evidence>
<dbReference type="EMBL" id="JBHSOC010000050">
    <property type="protein sequence ID" value="MFC5644604.1"/>
    <property type="molecule type" value="Genomic_DNA"/>
</dbReference>